<dbReference type="SUPFAM" id="SSF53448">
    <property type="entry name" value="Nucleotide-diphospho-sugar transferases"/>
    <property type="match status" value="1"/>
</dbReference>
<dbReference type="Proteomes" id="UP000707206">
    <property type="component" value="Unassembled WGS sequence"/>
</dbReference>
<dbReference type="AlphaFoldDB" id="A0A967ATD9"/>
<evidence type="ECO:0000256" key="2">
    <source>
        <dbReference type="ARBA" id="ARBA00022676"/>
    </source>
</evidence>
<dbReference type="GO" id="GO:0016757">
    <property type="term" value="F:glycosyltransferase activity"/>
    <property type="evidence" value="ECO:0007669"/>
    <property type="project" value="UniProtKB-KW"/>
</dbReference>
<sequence length="284" mass="32964">MNDFINSLSIIIVVYNTALDDSESFQSVVAMVGNGTPLDIFVYDNSPNPQRIGEYPGLRITYFHDPKNSGVSKAYNTGAAHARQHQNKWVLLLDQDTVLPYTILADYEKAVAQNPEIDLFVPILRLANGKIFSPCTFKFKRGFYPDDLKLGVNPLDRLSPVNSGMLVSVEAFFSVEGYNEQVKLDFADFQFIERFRKRYPDFYVMDVECQQDFSDDEVSYSSQANRFKYYCEGARNIEKRGVWDWLQYNGVVFLRALRLTGRYREWQFLKTYFNNFLFPNHSKP</sequence>
<reference evidence="5" key="1">
    <citation type="submission" date="2019-07" db="EMBL/GenBank/DDBJ databases">
        <authorList>
            <person name="De-Chao Zhang Q."/>
        </authorList>
    </citation>
    <scope>NUCLEOTIDE SEQUENCE</scope>
    <source>
        <strain evidence="5">TP-CH-4</strain>
    </source>
</reference>
<dbReference type="PANTHER" id="PTHR43179">
    <property type="entry name" value="RHAMNOSYLTRANSFERASE WBBL"/>
    <property type="match status" value="1"/>
</dbReference>
<organism evidence="5 6">
    <name type="scientific">Pelagihabitans pacificus</name>
    <dbReference type="NCBI Taxonomy" id="2696054"/>
    <lineage>
        <taxon>Bacteria</taxon>
        <taxon>Pseudomonadati</taxon>
        <taxon>Bacteroidota</taxon>
        <taxon>Flavobacteriia</taxon>
        <taxon>Flavobacteriales</taxon>
        <taxon>Flavobacteriaceae</taxon>
        <taxon>Pelagihabitans</taxon>
    </lineage>
</organism>
<dbReference type="Pfam" id="PF00535">
    <property type="entry name" value="Glycos_transf_2"/>
    <property type="match status" value="1"/>
</dbReference>
<keyword evidence="6" id="KW-1185">Reference proteome</keyword>
<evidence type="ECO:0000256" key="1">
    <source>
        <dbReference type="ARBA" id="ARBA00006739"/>
    </source>
</evidence>
<name>A0A967ATD9_9FLAO</name>
<dbReference type="InterPro" id="IPR001173">
    <property type="entry name" value="Glyco_trans_2-like"/>
</dbReference>
<gene>
    <name evidence="5" type="ORF">FK220_007050</name>
</gene>
<dbReference type="Gene3D" id="3.90.550.10">
    <property type="entry name" value="Spore Coat Polysaccharide Biosynthesis Protein SpsA, Chain A"/>
    <property type="match status" value="1"/>
</dbReference>
<dbReference type="InterPro" id="IPR029044">
    <property type="entry name" value="Nucleotide-diphossugar_trans"/>
</dbReference>
<comment type="similarity">
    <text evidence="1">Belongs to the glycosyltransferase 2 family.</text>
</comment>
<dbReference type="PANTHER" id="PTHR43179:SF12">
    <property type="entry name" value="GALACTOFURANOSYLTRANSFERASE GLFT2"/>
    <property type="match status" value="1"/>
</dbReference>
<feature type="domain" description="Glycosyltransferase 2-like" evidence="4">
    <location>
        <begin position="9"/>
        <end position="101"/>
    </location>
</feature>
<evidence type="ECO:0000259" key="4">
    <source>
        <dbReference type="Pfam" id="PF00535"/>
    </source>
</evidence>
<evidence type="ECO:0000313" key="5">
    <source>
        <dbReference type="EMBL" id="NHF59090.1"/>
    </source>
</evidence>
<protein>
    <submittedName>
        <fullName evidence="5">Glycosyltransferase</fullName>
    </submittedName>
</protein>
<comment type="caution">
    <text evidence="5">The sequence shown here is derived from an EMBL/GenBank/DDBJ whole genome shotgun (WGS) entry which is preliminary data.</text>
</comment>
<keyword evidence="2" id="KW-0328">Glycosyltransferase</keyword>
<evidence type="ECO:0000313" key="6">
    <source>
        <dbReference type="Proteomes" id="UP000707206"/>
    </source>
</evidence>
<reference evidence="5" key="2">
    <citation type="submission" date="2020-03" db="EMBL/GenBank/DDBJ databases">
        <title>Flavobacteriaceae bacterium strain TP-CH-4, a member of the family Flavobacteriaceae isolated from a deep-sea seamount.</title>
        <authorList>
            <person name="Zhang D.-C."/>
        </authorList>
    </citation>
    <scope>NUCLEOTIDE SEQUENCE</scope>
    <source>
        <strain evidence="5">TP-CH-4</strain>
    </source>
</reference>
<proteinExistence type="inferred from homology"/>
<dbReference type="EMBL" id="VIKU02000001">
    <property type="protein sequence ID" value="NHF59090.1"/>
    <property type="molecule type" value="Genomic_DNA"/>
</dbReference>
<accession>A0A967ATD9</accession>
<keyword evidence="3" id="KW-0808">Transferase</keyword>
<evidence type="ECO:0000256" key="3">
    <source>
        <dbReference type="ARBA" id="ARBA00022679"/>
    </source>
</evidence>
<dbReference type="RefSeq" id="WP_166204807.1">
    <property type="nucleotide sequence ID" value="NZ_VIKU02000001.1"/>
</dbReference>